<evidence type="ECO:0000313" key="1">
    <source>
        <dbReference type="EMBL" id="CDW32120.1"/>
    </source>
</evidence>
<reference evidence="1" key="1">
    <citation type="submission" date="2014-05" db="EMBL/GenBank/DDBJ databases">
        <authorList>
            <person name="Chronopoulou M."/>
        </authorList>
    </citation>
    <scope>NUCLEOTIDE SEQUENCE</scope>
    <source>
        <tissue evidence="1">Whole organism</tissue>
    </source>
</reference>
<protein>
    <submittedName>
        <fullName evidence="1">Uncharacterized protein</fullName>
    </submittedName>
</protein>
<sequence length="39" mass="4602">MGSRNTRNLVLRSILRVIHMVLLLFQIRTGTTKLRRSFC</sequence>
<name>A0A0K2U207_LEPSM</name>
<dbReference type="EMBL" id="HACA01014759">
    <property type="protein sequence ID" value="CDW32120.1"/>
    <property type="molecule type" value="Transcribed_RNA"/>
</dbReference>
<dbReference type="AlphaFoldDB" id="A0A0K2U207"/>
<proteinExistence type="predicted"/>
<organism evidence="1">
    <name type="scientific">Lepeophtheirus salmonis</name>
    <name type="common">Salmon louse</name>
    <name type="synonym">Caligus salmonis</name>
    <dbReference type="NCBI Taxonomy" id="72036"/>
    <lineage>
        <taxon>Eukaryota</taxon>
        <taxon>Metazoa</taxon>
        <taxon>Ecdysozoa</taxon>
        <taxon>Arthropoda</taxon>
        <taxon>Crustacea</taxon>
        <taxon>Multicrustacea</taxon>
        <taxon>Hexanauplia</taxon>
        <taxon>Copepoda</taxon>
        <taxon>Siphonostomatoida</taxon>
        <taxon>Caligidae</taxon>
        <taxon>Lepeophtheirus</taxon>
    </lineage>
</organism>
<accession>A0A0K2U207</accession>